<evidence type="ECO:0000256" key="12">
    <source>
        <dbReference type="PROSITE-ProRule" id="PRU00169"/>
    </source>
</evidence>
<keyword evidence="20" id="KW-1185">Reference proteome</keyword>
<dbReference type="InterPro" id="IPR025997">
    <property type="entry name" value="SBP_2_dom"/>
</dbReference>
<dbReference type="PROSITE" id="PS50110">
    <property type="entry name" value="RESPONSE_REGULATORY"/>
    <property type="match status" value="1"/>
</dbReference>
<evidence type="ECO:0000256" key="11">
    <source>
        <dbReference type="ARBA" id="ARBA00023163"/>
    </source>
</evidence>
<dbReference type="Gene3D" id="1.10.10.60">
    <property type="entry name" value="Homeodomain-like"/>
    <property type="match status" value="1"/>
</dbReference>
<dbReference type="PROSITE" id="PS51257">
    <property type="entry name" value="PROKAR_LIPOPROTEIN"/>
    <property type="match status" value="1"/>
</dbReference>
<dbReference type="InterPro" id="IPR004358">
    <property type="entry name" value="Sig_transdc_His_kin-like_C"/>
</dbReference>
<evidence type="ECO:0000256" key="6">
    <source>
        <dbReference type="ARBA" id="ARBA00022777"/>
    </source>
</evidence>
<name>A0A1K1RUV3_9BACT</name>
<evidence type="ECO:0000256" key="7">
    <source>
        <dbReference type="ARBA" id="ARBA00022840"/>
    </source>
</evidence>
<dbReference type="SMART" id="SM00388">
    <property type="entry name" value="HisKA"/>
    <property type="match status" value="1"/>
</dbReference>
<dbReference type="Pfam" id="PF13407">
    <property type="entry name" value="Peripla_BP_4"/>
    <property type="match status" value="1"/>
</dbReference>
<dbReference type="SUPFAM" id="SSF53822">
    <property type="entry name" value="Periplasmic binding protein-like I"/>
    <property type="match status" value="1"/>
</dbReference>
<dbReference type="InterPro" id="IPR001789">
    <property type="entry name" value="Sig_transdc_resp-reg_receiver"/>
</dbReference>
<feature type="domain" description="Response regulatory" evidence="16">
    <location>
        <begin position="668"/>
        <end position="783"/>
    </location>
</feature>
<evidence type="ECO:0000259" key="15">
    <source>
        <dbReference type="PROSITE" id="PS50109"/>
    </source>
</evidence>
<dbReference type="SUPFAM" id="SSF46689">
    <property type="entry name" value="Homeodomain-like"/>
    <property type="match status" value="1"/>
</dbReference>
<feature type="modified residue" description="4-aspartylphosphate" evidence="12">
    <location>
        <position position="716"/>
    </location>
</feature>
<dbReference type="CDD" id="cd17574">
    <property type="entry name" value="REC_OmpR"/>
    <property type="match status" value="1"/>
</dbReference>
<evidence type="ECO:0000259" key="16">
    <source>
        <dbReference type="PROSITE" id="PS50110"/>
    </source>
</evidence>
<evidence type="ECO:0000256" key="4">
    <source>
        <dbReference type="ARBA" id="ARBA00022679"/>
    </source>
</evidence>
<dbReference type="PRINTS" id="PR00344">
    <property type="entry name" value="BCTRLSENSOR"/>
</dbReference>
<dbReference type="GO" id="GO:0005524">
    <property type="term" value="F:ATP binding"/>
    <property type="evidence" value="ECO:0007669"/>
    <property type="project" value="UniProtKB-KW"/>
</dbReference>
<protein>
    <recommendedName>
        <fullName evidence="2">histidine kinase</fullName>
        <ecNumber evidence="2">2.7.13.3</ecNumber>
    </recommendedName>
</protein>
<keyword evidence="3 12" id="KW-0597">Phosphoprotein</keyword>
<keyword evidence="9" id="KW-0805">Transcription regulation</keyword>
<accession>A0A1K1RUV3</accession>
<dbReference type="Pfam" id="PF02518">
    <property type="entry name" value="HATPase_c"/>
    <property type="match status" value="1"/>
</dbReference>
<dbReference type="OrthoDB" id="1489484at2"/>
<proteinExistence type="predicted"/>
<dbReference type="InterPro" id="IPR018060">
    <property type="entry name" value="HTH_AraC"/>
</dbReference>
<feature type="domain" description="Histidine kinase" evidence="15">
    <location>
        <begin position="407"/>
        <end position="621"/>
    </location>
</feature>
<evidence type="ECO:0000313" key="19">
    <source>
        <dbReference type="Proteomes" id="UP000183788"/>
    </source>
</evidence>
<dbReference type="Gene3D" id="3.30.565.10">
    <property type="entry name" value="Histidine kinase-like ATPase, C-terminal domain"/>
    <property type="match status" value="1"/>
</dbReference>
<keyword evidence="8" id="KW-0902">Two-component regulatory system</keyword>
<dbReference type="InterPro" id="IPR003594">
    <property type="entry name" value="HATPase_dom"/>
</dbReference>
<dbReference type="SUPFAM" id="SSF55874">
    <property type="entry name" value="ATPase domain of HSP90 chaperone/DNA topoisomerase II/histidine kinase"/>
    <property type="match status" value="1"/>
</dbReference>
<dbReference type="Gene3D" id="3.40.50.2300">
    <property type="match status" value="3"/>
</dbReference>
<dbReference type="CDD" id="cd06308">
    <property type="entry name" value="PBP1_sensor_kinase-like"/>
    <property type="match status" value="1"/>
</dbReference>
<evidence type="ECO:0000313" key="17">
    <source>
        <dbReference type="EMBL" id="SFW75604.1"/>
    </source>
</evidence>
<evidence type="ECO:0000256" key="10">
    <source>
        <dbReference type="ARBA" id="ARBA00023125"/>
    </source>
</evidence>
<keyword evidence="13" id="KW-0472">Membrane</keyword>
<keyword evidence="13" id="KW-0812">Transmembrane</keyword>
<keyword evidence="10" id="KW-0238">DNA-binding</keyword>
<keyword evidence="7" id="KW-0067">ATP-binding</keyword>
<dbReference type="InterPro" id="IPR036890">
    <property type="entry name" value="HATPase_C_sf"/>
</dbReference>
<dbReference type="EC" id="2.7.13.3" evidence="2"/>
<dbReference type="STRING" id="1004.SAMN05661012_04263"/>
<dbReference type="Pfam" id="PF12833">
    <property type="entry name" value="HTH_18"/>
    <property type="match status" value="1"/>
</dbReference>
<dbReference type="InterPro" id="IPR003661">
    <property type="entry name" value="HisK_dim/P_dom"/>
</dbReference>
<dbReference type="Pfam" id="PF00512">
    <property type="entry name" value="HisKA"/>
    <property type="match status" value="1"/>
</dbReference>
<feature type="transmembrane region" description="Helical" evidence="13">
    <location>
        <begin position="341"/>
        <end position="363"/>
    </location>
</feature>
<dbReference type="InterPro" id="IPR005467">
    <property type="entry name" value="His_kinase_dom"/>
</dbReference>
<dbReference type="Proteomes" id="UP001326715">
    <property type="component" value="Chromosome"/>
</dbReference>
<dbReference type="Pfam" id="PF00072">
    <property type="entry name" value="Response_reg"/>
    <property type="match status" value="1"/>
</dbReference>
<dbReference type="EMBL" id="CP140154">
    <property type="protein sequence ID" value="WQG92056.1"/>
    <property type="molecule type" value="Genomic_DNA"/>
</dbReference>
<sequence>MKLLCNFLLAACSIILLGGCVAQKQERKFRIGFSQCTGTDNWRRMMLSGIRRELAFHPGTELLYKDANDNNQLQIQQVRELLTQNIDLLMVSPNEAQPLTQVVEEAFTKGIPVIVIDRKTASQFYTSFVGADNFGIGKMAGEYVGRTLHGKGKVIEVIGRPGSTPAIARQQGFAAGLAQYPGITMLAQVYGNWLKDDASKQLLTIKEKLPGADLVFAHNDLMAMGAHEVYEKLGIGKKVTFIGVDGLPGPGGGMQFVSDQLLDATLLYPTGGEEAVQTAFKILNGEPFNKENILQTLIIDSSNVHPLQLQADKINEQQRDIEKQQGLLEAQQATYKSQTTLLYITVTAFVLVLVLGTVAFFAWRNNIRINQRLSASRNEIMVQQEQLIAMTATAKEATDAKFNFFTNISHELRTPLTLILGPLEDALTSPRLHFTLKNDLELMQKNAFRLLRLVNQLMDFRKIEHSSMKLKASENDLVAFVTDITHAFREIAKKKNIKLDVHYRLNELPLWFDTNMLDKVLFNLLSNAFKFTKENGFVTVGIGKDGQQAVIRIEDTGVGMTQEALAHAFDLFYQEQGAAFKGTGLGLALSRELIALHHGRITVQSEKWKGTTFEITLPLGNAHLSAAEMVNTANPATTMREDIHLYVADNTLTPSEPPVNTGAARESSILVIEDSDDLRNFLKYRLSAHFDVYEAANGNGGISMAYEIVPDLIICDIALPGNDGLQVTETLKADIRSSHIPIIILTANSGIDKQIASLQLRADAFIAKPFNFQHLEETIKSLLDNRKLLREHYTAEVPAEAKAGAPKKIDRKFVNEFTAIVEKNIANENFSVEDICRETQISRVQLSRKIKALLGVNVNDYILNARLQKAKYLLTNEDLTIAQVAYRVGFSSQAYFATVFKSRLGSTPSEYKEKGKG</sequence>
<keyword evidence="11" id="KW-0804">Transcription</keyword>
<dbReference type="CDD" id="cd00082">
    <property type="entry name" value="HisKA"/>
    <property type="match status" value="1"/>
</dbReference>
<evidence type="ECO:0000256" key="3">
    <source>
        <dbReference type="ARBA" id="ARBA00022553"/>
    </source>
</evidence>
<evidence type="ECO:0000256" key="8">
    <source>
        <dbReference type="ARBA" id="ARBA00023012"/>
    </source>
</evidence>
<dbReference type="PANTHER" id="PTHR43547">
    <property type="entry name" value="TWO-COMPONENT HISTIDINE KINASE"/>
    <property type="match status" value="1"/>
</dbReference>
<dbReference type="InterPro" id="IPR018062">
    <property type="entry name" value="HTH_AraC-typ_CS"/>
</dbReference>
<dbReference type="SMART" id="SM00387">
    <property type="entry name" value="HATPase_c"/>
    <property type="match status" value="1"/>
</dbReference>
<evidence type="ECO:0000256" key="13">
    <source>
        <dbReference type="SAM" id="Phobius"/>
    </source>
</evidence>
<gene>
    <name evidence="17" type="ORF">SAMN05661012_04263</name>
    <name evidence="18" type="ORF">SR876_11120</name>
</gene>
<dbReference type="InterPro" id="IPR028082">
    <property type="entry name" value="Peripla_BP_I"/>
</dbReference>
<evidence type="ECO:0000256" key="1">
    <source>
        <dbReference type="ARBA" id="ARBA00000085"/>
    </source>
</evidence>
<evidence type="ECO:0000313" key="20">
    <source>
        <dbReference type="Proteomes" id="UP001326715"/>
    </source>
</evidence>
<dbReference type="Proteomes" id="UP000183788">
    <property type="component" value="Unassembled WGS sequence"/>
</dbReference>
<dbReference type="PROSITE" id="PS50109">
    <property type="entry name" value="HIS_KIN"/>
    <property type="match status" value="1"/>
</dbReference>
<dbReference type="Gene3D" id="1.10.287.130">
    <property type="match status" value="1"/>
</dbReference>
<dbReference type="SMART" id="SM00448">
    <property type="entry name" value="REC"/>
    <property type="match status" value="1"/>
</dbReference>
<keyword evidence="5" id="KW-0547">Nucleotide-binding</keyword>
<dbReference type="SUPFAM" id="SSF52172">
    <property type="entry name" value="CheY-like"/>
    <property type="match status" value="1"/>
</dbReference>
<dbReference type="RefSeq" id="WP_072363255.1">
    <property type="nucleotide sequence ID" value="NZ_CP139972.1"/>
</dbReference>
<dbReference type="PROSITE" id="PS01124">
    <property type="entry name" value="HTH_ARAC_FAMILY_2"/>
    <property type="match status" value="1"/>
</dbReference>
<dbReference type="GO" id="GO:0003700">
    <property type="term" value="F:DNA-binding transcription factor activity"/>
    <property type="evidence" value="ECO:0007669"/>
    <property type="project" value="InterPro"/>
</dbReference>
<reference evidence="18 20" key="2">
    <citation type="submission" date="2023-11" db="EMBL/GenBank/DDBJ databases">
        <title>MicrobeMod: A computational toolkit for identifying prokaryotic methylation and restriction-modification with nanopore sequencing.</title>
        <authorList>
            <person name="Crits-Christoph A."/>
            <person name="Kang S.C."/>
            <person name="Lee H."/>
            <person name="Ostrov N."/>
        </authorList>
    </citation>
    <scope>NUCLEOTIDE SEQUENCE [LARGE SCALE GENOMIC DNA]</scope>
    <source>
        <strain evidence="18 20">ATCC 23090</strain>
    </source>
</reference>
<dbReference type="GO" id="GO:0000155">
    <property type="term" value="F:phosphorelay sensor kinase activity"/>
    <property type="evidence" value="ECO:0007669"/>
    <property type="project" value="InterPro"/>
</dbReference>
<dbReference type="FunFam" id="1.10.287.130:FF:000045">
    <property type="entry name" value="Two-component system sensor histidine kinase/response regulator"/>
    <property type="match status" value="1"/>
</dbReference>
<dbReference type="FunFam" id="3.30.565.10:FF:000037">
    <property type="entry name" value="Hybrid sensor histidine kinase/response regulator"/>
    <property type="match status" value="1"/>
</dbReference>
<organism evidence="17 19">
    <name type="scientific">Chitinophaga sancti</name>
    <dbReference type="NCBI Taxonomy" id="1004"/>
    <lineage>
        <taxon>Bacteria</taxon>
        <taxon>Pseudomonadati</taxon>
        <taxon>Bacteroidota</taxon>
        <taxon>Chitinophagia</taxon>
        <taxon>Chitinophagales</taxon>
        <taxon>Chitinophagaceae</taxon>
        <taxon>Chitinophaga</taxon>
    </lineage>
</organism>
<feature type="domain" description="HTH araC/xylS-type" evidence="14">
    <location>
        <begin position="815"/>
        <end position="914"/>
    </location>
</feature>
<dbReference type="AlphaFoldDB" id="A0A1K1RUV3"/>
<reference evidence="17 19" key="1">
    <citation type="submission" date="2016-11" db="EMBL/GenBank/DDBJ databases">
        <authorList>
            <person name="Jaros S."/>
            <person name="Januszkiewicz K."/>
            <person name="Wedrychowicz H."/>
        </authorList>
    </citation>
    <scope>NUCLEOTIDE SEQUENCE [LARGE SCALE GENOMIC DNA]</scope>
    <source>
        <strain evidence="17 19">DSM 784</strain>
    </source>
</reference>
<evidence type="ECO:0000256" key="2">
    <source>
        <dbReference type="ARBA" id="ARBA00012438"/>
    </source>
</evidence>
<keyword evidence="6 17" id="KW-0418">Kinase</keyword>
<dbReference type="SUPFAM" id="SSF47384">
    <property type="entry name" value="Homodimeric domain of signal transducing histidine kinase"/>
    <property type="match status" value="1"/>
</dbReference>
<comment type="catalytic activity">
    <reaction evidence="1">
        <text>ATP + protein L-histidine = ADP + protein N-phospho-L-histidine.</text>
        <dbReference type="EC" id="2.7.13.3"/>
    </reaction>
</comment>
<keyword evidence="13" id="KW-1133">Transmembrane helix</keyword>
<dbReference type="InterPro" id="IPR036097">
    <property type="entry name" value="HisK_dim/P_sf"/>
</dbReference>
<dbReference type="GO" id="GO:0043565">
    <property type="term" value="F:sequence-specific DNA binding"/>
    <property type="evidence" value="ECO:0007669"/>
    <property type="project" value="InterPro"/>
</dbReference>
<dbReference type="InterPro" id="IPR009057">
    <property type="entry name" value="Homeodomain-like_sf"/>
</dbReference>
<dbReference type="SMART" id="SM00342">
    <property type="entry name" value="HTH_ARAC"/>
    <property type="match status" value="1"/>
</dbReference>
<dbReference type="InterPro" id="IPR011006">
    <property type="entry name" value="CheY-like_superfamily"/>
</dbReference>
<evidence type="ECO:0000256" key="9">
    <source>
        <dbReference type="ARBA" id="ARBA00023015"/>
    </source>
</evidence>
<evidence type="ECO:0000313" key="18">
    <source>
        <dbReference type="EMBL" id="WQG92056.1"/>
    </source>
</evidence>
<keyword evidence="4" id="KW-0808">Transferase</keyword>
<evidence type="ECO:0000256" key="5">
    <source>
        <dbReference type="ARBA" id="ARBA00022741"/>
    </source>
</evidence>
<evidence type="ECO:0000259" key="14">
    <source>
        <dbReference type="PROSITE" id="PS01124"/>
    </source>
</evidence>
<dbReference type="PANTHER" id="PTHR43547:SF2">
    <property type="entry name" value="HYBRID SIGNAL TRANSDUCTION HISTIDINE KINASE C"/>
    <property type="match status" value="1"/>
</dbReference>
<dbReference type="PROSITE" id="PS00041">
    <property type="entry name" value="HTH_ARAC_FAMILY_1"/>
    <property type="match status" value="1"/>
</dbReference>
<dbReference type="EMBL" id="FPIZ01000014">
    <property type="protein sequence ID" value="SFW75604.1"/>
    <property type="molecule type" value="Genomic_DNA"/>
</dbReference>